<organism evidence="2 3">
    <name type="scientific">Melipona quadrifasciata</name>
    <dbReference type="NCBI Taxonomy" id="166423"/>
    <lineage>
        <taxon>Eukaryota</taxon>
        <taxon>Metazoa</taxon>
        <taxon>Ecdysozoa</taxon>
        <taxon>Arthropoda</taxon>
        <taxon>Hexapoda</taxon>
        <taxon>Insecta</taxon>
        <taxon>Pterygota</taxon>
        <taxon>Neoptera</taxon>
        <taxon>Endopterygota</taxon>
        <taxon>Hymenoptera</taxon>
        <taxon>Apocrita</taxon>
        <taxon>Aculeata</taxon>
        <taxon>Apoidea</taxon>
        <taxon>Anthophila</taxon>
        <taxon>Apidae</taxon>
        <taxon>Melipona</taxon>
    </lineage>
</organism>
<evidence type="ECO:0000313" key="2">
    <source>
        <dbReference type="EMBL" id="KOX70170.1"/>
    </source>
</evidence>
<dbReference type="EMBL" id="KQ435876">
    <property type="protein sequence ID" value="KOX70170.1"/>
    <property type="molecule type" value="Genomic_DNA"/>
</dbReference>
<feature type="compositionally biased region" description="Polar residues" evidence="1">
    <location>
        <begin position="36"/>
        <end position="48"/>
    </location>
</feature>
<sequence length="89" mass="9955">MDKKDVTNRTNQCNPNHAPTGPGHKTGYHGTGTKTDLNNHSNQINPNYPSKKASRSFHQTTVSATLILLKLTCDLCGLLRPWKTLDYYN</sequence>
<gene>
    <name evidence="2" type="ORF">WN51_04910</name>
</gene>
<keyword evidence="3" id="KW-1185">Reference proteome</keyword>
<protein>
    <submittedName>
        <fullName evidence="2">Uncharacterized protein</fullName>
    </submittedName>
</protein>
<dbReference type="Proteomes" id="UP000053105">
    <property type="component" value="Unassembled WGS sequence"/>
</dbReference>
<feature type="compositionally biased region" description="Polar residues" evidence="1">
    <location>
        <begin position="8"/>
        <end position="17"/>
    </location>
</feature>
<evidence type="ECO:0000313" key="3">
    <source>
        <dbReference type="Proteomes" id="UP000053105"/>
    </source>
</evidence>
<reference evidence="2 3" key="1">
    <citation type="submission" date="2015-07" db="EMBL/GenBank/DDBJ databases">
        <title>The genome of Melipona quadrifasciata.</title>
        <authorList>
            <person name="Pan H."/>
            <person name="Kapheim K."/>
        </authorList>
    </citation>
    <scope>NUCLEOTIDE SEQUENCE [LARGE SCALE GENOMIC DNA]</scope>
    <source>
        <strain evidence="2">0111107301</strain>
        <tissue evidence="2">Whole body</tissue>
    </source>
</reference>
<feature type="region of interest" description="Disordered" evidence="1">
    <location>
        <begin position="1"/>
        <end position="56"/>
    </location>
</feature>
<dbReference type="AlphaFoldDB" id="A0A0M8ZSD2"/>
<accession>A0A0M8ZSD2</accession>
<proteinExistence type="predicted"/>
<evidence type="ECO:0000256" key="1">
    <source>
        <dbReference type="SAM" id="MobiDB-lite"/>
    </source>
</evidence>
<name>A0A0M8ZSD2_9HYME</name>